<sequence length="151" mass="17732">MKELKLFAIYKNGEHKGNERGISREDAIQKYLIASSFGTLLDDLEFVSQYTGSLAIENIHFNKSIFDKNKALDVRKSNVNYWPFIETYYPNYYSCDQILLSDILARKLEGEEICEEDEEMIKDWDVKAELLKLDQAIMQKAMENYFDIKYA</sequence>
<dbReference type="Proteomes" id="UP000245618">
    <property type="component" value="Unassembled WGS sequence"/>
</dbReference>
<dbReference type="AlphaFoldDB" id="A0A2U1K2E0"/>
<accession>A0A2U1K2E0</accession>
<dbReference type="OrthoDB" id="1366767at2"/>
<dbReference type="RefSeq" id="WP_116759505.1">
    <property type="nucleotide sequence ID" value="NZ_QCZH01000001.1"/>
</dbReference>
<name>A0A2U1K2E0_9FLAO</name>
<evidence type="ECO:0000313" key="2">
    <source>
        <dbReference type="Proteomes" id="UP000245618"/>
    </source>
</evidence>
<proteinExistence type="predicted"/>
<keyword evidence="2" id="KW-1185">Reference proteome</keyword>
<comment type="caution">
    <text evidence="1">The sequence shown here is derived from an EMBL/GenBank/DDBJ whole genome shotgun (WGS) entry which is preliminary data.</text>
</comment>
<reference evidence="1 2" key="1">
    <citation type="submission" date="2018-04" db="EMBL/GenBank/DDBJ databases">
        <title>Flavobacterium sp. nov., isolated from glacier ice.</title>
        <authorList>
            <person name="Liu Q."/>
            <person name="Xin Y.-H."/>
        </authorList>
    </citation>
    <scope>NUCLEOTIDE SEQUENCE [LARGE SCALE GENOMIC DNA]</scope>
    <source>
        <strain evidence="1 2">LB2P30</strain>
    </source>
</reference>
<evidence type="ECO:0000313" key="1">
    <source>
        <dbReference type="EMBL" id="PWA11329.1"/>
    </source>
</evidence>
<protein>
    <submittedName>
        <fullName evidence="1">Uncharacterized protein</fullName>
    </submittedName>
</protein>
<dbReference type="EMBL" id="QCZH01000001">
    <property type="protein sequence ID" value="PWA11329.1"/>
    <property type="molecule type" value="Genomic_DNA"/>
</dbReference>
<organism evidence="1 2">
    <name type="scientific">Flavobacterium laiguense</name>
    <dbReference type="NCBI Taxonomy" id="2169409"/>
    <lineage>
        <taxon>Bacteria</taxon>
        <taxon>Pseudomonadati</taxon>
        <taxon>Bacteroidota</taxon>
        <taxon>Flavobacteriia</taxon>
        <taxon>Flavobacteriales</taxon>
        <taxon>Flavobacteriaceae</taxon>
        <taxon>Flavobacterium</taxon>
    </lineage>
</organism>
<gene>
    <name evidence="1" type="ORF">DB891_00460</name>
</gene>